<dbReference type="AlphaFoldDB" id="Q8BPF3"/>
<reference evidence="1" key="5">
    <citation type="journal article" date="2002" name="Nature">
        <title>Analysis of the mouse transcriptome based on functional annotation of 60,770 full-length cDNAs.</title>
        <authorList>
            <consortium name="The FANTOM Consortium and the RIKEN Genome Exploration Research Group Phase I and II Team"/>
        </authorList>
    </citation>
    <scope>NUCLEOTIDE SEQUENCE</scope>
    <source>
        <strain evidence="1">C57BL/6J</strain>
        <tissue evidence="1">Whole body</tissue>
    </source>
</reference>
<reference evidence="1" key="7">
    <citation type="journal article" date="2005" name="Science">
        <title>The Transcriptional Landscape of the Mammalian Genome.</title>
        <authorList>
            <consortium name="The FANTOM Consortium"/>
            <consortium name="Riken Genome Exploration Research Group and Genome Science Group (Genome Network Project Core Group)"/>
        </authorList>
    </citation>
    <scope>NUCLEOTIDE SEQUENCE</scope>
    <source>
        <strain evidence="1">C57BL/6J</strain>
        <tissue evidence="1">Whole body</tissue>
    </source>
</reference>
<sequence>MFPWPFCLQVQCLLFTKRSRCRHCALPLKSGCGGQGVGPGFWGQCSPCGEKTRKEIPSHPPEPELKVQVPQAQFPRSRWILYHGFYNIFYNSRLSVGRDPGAHKLIPFKSQLPTPSSVSFALYCPASNLASY</sequence>
<protein>
    <submittedName>
        <fullName evidence="1">Uncharacterized protein</fullName>
    </submittedName>
</protein>
<reference evidence="1" key="2">
    <citation type="journal article" date="2000" name="Genome Res.">
        <title>Normalization and subtraction of cap-trapper-selected cDNAs to prepare full-length cDNA libraries for rapid discovery of new genes.</title>
        <authorList>
            <person name="Carninci P."/>
            <person name="Shibata Y."/>
            <person name="Hayatsu N."/>
            <person name="Sugahara Y."/>
            <person name="Shibata K."/>
            <person name="Itoh M."/>
            <person name="Konno H."/>
            <person name="Okazaki Y."/>
            <person name="Muramatsu M."/>
            <person name="Hayashizaki Y."/>
        </authorList>
    </citation>
    <scope>NUCLEOTIDE SEQUENCE</scope>
    <source>
        <strain evidence="1">C57BL/6J</strain>
        <tissue evidence="1">Whole body</tissue>
    </source>
</reference>
<gene>
    <name evidence="2" type="primary">Zfta</name>
    <name evidence="2" type="synonym">2700081O15Rik</name>
</gene>
<accession>Q8BPF3</accession>
<dbReference type="AGR" id="MGI:1919667"/>
<reference evidence="1" key="1">
    <citation type="journal article" date="1999" name="Methods Enzymol.">
        <title>High-efficiency full-length cDNA cloning.</title>
        <authorList>
            <person name="Carninci P."/>
            <person name="Hayashizaki Y."/>
        </authorList>
    </citation>
    <scope>NUCLEOTIDE SEQUENCE</scope>
    <source>
        <strain evidence="1">C57BL/6J</strain>
        <tissue evidence="1">Whole body</tissue>
    </source>
</reference>
<reference evidence="1" key="8">
    <citation type="journal article" date="2005" name="Science">
        <title>Antisense Transcription in the Mammalian Transcriptome.</title>
        <authorList>
            <consortium name="RIKEN Genome Exploration Research Group and Genome Science Group (Genome Network Project Core Group) and the FANTOM Consortium"/>
        </authorList>
    </citation>
    <scope>NUCLEOTIDE SEQUENCE</scope>
    <source>
        <strain evidence="1">C57BL/6J</strain>
        <tissue evidence="1">Whole body</tissue>
    </source>
</reference>
<dbReference type="EMBL" id="AK076074">
    <property type="protein sequence ID" value="BAC36164.1"/>
    <property type="molecule type" value="mRNA"/>
</dbReference>
<reference evidence="1" key="4">
    <citation type="journal article" date="2001" name="Nature">
        <title>Functional annotation of a full-length mouse cDNA collection.</title>
        <authorList>
            <consortium name="The RIKEN Genome Exploration Research Group Phase II Team and the FANTOM Consortium"/>
        </authorList>
    </citation>
    <scope>NUCLEOTIDE SEQUENCE</scope>
    <source>
        <strain evidence="1">C57BL/6J</strain>
        <tissue evidence="1">Whole body</tissue>
    </source>
</reference>
<name>Q8BPF3_MOUSE</name>
<dbReference type="MGI" id="MGI:1919667">
    <property type="gene designation" value="Zfta"/>
</dbReference>
<reference evidence="1" key="6">
    <citation type="submission" date="2002-04" db="EMBL/GenBank/DDBJ databases">
        <authorList>
            <person name="Adachi J."/>
            <person name="Aizawa K."/>
            <person name="Akimura T."/>
            <person name="Arakawa T."/>
            <person name="Bono H."/>
            <person name="Carninci P."/>
            <person name="Fukuda S."/>
            <person name="Furuno M."/>
            <person name="Hanagaki T."/>
            <person name="Hara A."/>
            <person name="Hashizume W."/>
            <person name="Hayashida K."/>
            <person name="Hayatsu N."/>
            <person name="Hiramoto K."/>
            <person name="Hiraoka T."/>
            <person name="Hirozane T."/>
            <person name="Hori F."/>
            <person name="Imotani K."/>
            <person name="Ishii Y."/>
            <person name="Itoh M."/>
            <person name="Kagawa I."/>
            <person name="Kasukawa T."/>
            <person name="Katoh H."/>
            <person name="Kawai J."/>
            <person name="Kojima Y."/>
            <person name="Kondo S."/>
            <person name="Konno H."/>
            <person name="Kouda M."/>
            <person name="Koya S."/>
            <person name="Kurihara C."/>
            <person name="Matsuyama T."/>
            <person name="Miyazaki A."/>
            <person name="Murata M."/>
            <person name="Nakamura M."/>
            <person name="Nishi K."/>
            <person name="Nomura K."/>
            <person name="Numazaki R."/>
            <person name="Ohno M."/>
            <person name="Ohsato N."/>
            <person name="Okazaki Y."/>
            <person name="Saito R."/>
            <person name="Saitoh H."/>
            <person name="Sakai C."/>
            <person name="Sakai K."/>
            <person name="Sakazume N."/>
            <person name="Sano H."/>
            <person name="Sasaki D."/>
            <person name="Shibata K."/>
            <person name="Shinagawa A."/>
            <person name="Shiraki T."/>
            <person name="Sogabe Y."/>
            <person name="Tagami M."/>
            <person name="Tagawa A."/>
            <person name="Takahashi F."/>
            <person name="Takaku-Akahira S."/>
            <person name="Takeda Y."/>
            <person name="Tanaka T."/>
            <person name="Tomaru A."/>
            <person name="Toya T."/>
            <person name="Yasunishi A."/>
            <person name="Muramatsu M."/>
            <person name="Hayashizaki Y."/>
        </authorList>
    </citation>
    <scope>NUCLEOTIDE SEQUENCE</scope>
    <source>
        <strain evidence="1">C57BL/6J</strain>
        <tissue evidence="1">Whole body</tissue>
    </source>
</reference>
<organism evidence="1">
    <name type="scientific">Mus musculus</name>
    <name type="common">Mouse</name>
    <dbReference type="NCBI Taxonomy" id="10090"/>
    <lineage>
        <taxon>Eukaryota</taxon>
        <taxon>Metazoa</taxon>
        <taxon>Chordata</taxon>
        <taxon>Craniata</taxon>
        <taxon>Vertebrata</taxon>
        <taxon>Euteleostomi</taxon>
        <taxon>Mammalia</taxon>
        <taxon>Eutheria</taxon>
        <taxon>Euarchontoglires</taxon>
        <taxon>Glires</taxon>
        <taxon>Rodentia</taxon>
        <taxon>Myomorpha</taxon>
        <taxon>Muroidea</taxon>
        <taxon>Muridae</taxon>
        <taxon>Murinae</taxon>
        <taxon>Mus</taxon>
        <taxon>Mus</taxon>
    </lineage>
</organism>
<evidence type="ECO:0000313" key="2">
    <source>
        <dbReference type="MGI" id="MGI:1919667"/>
    </source>
</evidence>
<reference evidence="1" key="3">
    <citation type="journal article" date="2000" name="Genome Res.">
        <title>RIKEN integrated sequence analysis (RISA) system--384-format sequencing pipeline with 384 multicapillary sequencer.</title>
        <authorList>
            <person name="Shibata K."/>
            <person name="Itoh M."/>
            <person name="Aizawa K."/>
            <person name="Nagaoka S."/>
            <person name="Sasaki N."/>
            <person name="Carninci P."/>
            <person name="Konno H."/>
            <person name="Akiyama J."/>
            <person name="Nishi K."/>
            <person name="Kitsunai T."/>
            <person name="Tashiro H."/>
            <person name="Itoh M."/>
            <person name="Sumi N."/>
            <person name="Ishii Y."/>
            <person name="Nakamura S."/>
            <person name="Hazama M."/>
            <person name="Nishine T."/>
            <person name="Harada A."/>
            <person name="Yamamoto R."/>
            <person name="Matsumoto H."/>
            <person name="Sakaguchi S."/>
            <person name="Ikegami T."/>
            <person name="Kashiwagi K."/>
            <person name="Fujiwake S."/>
            <person name="Inoue K."/>
            <person name="Togawa Y."/>
            <person name="Izawa M."/>
            <person name="Ohara E."/>
            <person name="Watahiki M."/>
            <person name="Yoneda Y."/>
            <person name="Ishikawa T."/>
            <person name="Ozawa K."/>
            <person name="Tanaka T."/>
            <person name="Matsuura S."/>
            <person name="Kawai J."/>
            <person name="Okazaki Y."/>
            <person name="Muramatsu M."/>
            <person name="Inoue Y."/>
            <person name="Kira A."/>
            <person name="Hayashizaki Y."/>
        </authorList>
    </citation>
    <scope>NUCLEOTIDE SEQUENCE</scope>
    <source>
        <strain evidence="1">C57BL/6J</strain>
        <tissue evidence="1">Whole body</tissue>
    </source>
</reference>
<evidence type="ECO:0000313" key="1">
    <source>
        <dbReference type="EMBL" id="BAC36164.1"/>
    </source>
</evidence>
<proteinExistence type="evidence at transcript level"/>